<proteinExistence type="predicted"/>
<gene>
    <name evidence="1" type="ORF">DTO57_13685</name>
</gene>
<reference evidence="1 2" key="1">
    <citation type="submission" date="2018-07" db="EMBL/GenBank/DDBJ databases">
        <title>Microbacterium endoborsara sp. nov., a novel actinobacterium isolated from Borszczowia aralocaspica.</title>
        <authorList>
            <person name="An D."/>
        </authorList>
    </citation>
    <scope>NUCLEOTIDE SEQUENCE [LARGE SCALE GENOMIC DNA]</scope>
    <source>
        <strain evidence="1 2">C1.15228</strain>
    </source>
</reference>
<accession>A0A367XTM4</accession>
<dbReference type="RefSeq" id="WP_114118796.1">
    <property type="nucleotide sequence ID" value="NZ_BMHU01000007.1"/>
</dbReference>
<dbReference type="EMBL" id="QORO01000006">
    <property type="protein sequence ID" value="RCK56924.1"/>
    <property type="molecule type" value="Genomic_DNA"/>
</dbReference>
<evidence type="ECO:0000313" key="2">
    <source>
        <dbReference type="Proteomes" id="UP000253508"/>
    </source>
</evidence>
<organism evidence="1 2">
    <name type="scientific">Microbacterium sorbitolivorans</name>
    <dbReference type="NCBI Taxonomy" id="1867410"/>
    <lineage>
        <taxon>Bacteria</taxon>
        <taxon>Bacillati</taxon>
        <taxon>Actinomycetota</taxon>
        <taxon>Actinomycetes</taxon>
        <taxon>Micrococcales</taxon>
        <taxon>Microbacteriaceae</taxon>
        <taxon>Microbacterium</taxon>
    </lineage>
</organism>
<dbReference type="Proteomes" id="UP000253508">
    <property type="component" value="Unassembled WGS sequence"/>
</dbReference>
<dbReference type="AlphaFoldDB" id="A0A367XTM4"/>
<name>A0A367XTM4_9MICO</name>
<evidence type="ECO:0008006" key="3">
    <source>
        <dbReference type="Google" id="ProtNLM"/>
    </source>
</evidence>
<sequence>MTGAISSDILVRARSALLDVLEALDEQRDAVIVVGAQAVYLRTGSLKVALAETTKDSDVTIDPRELHDDPLLEAAMRRAGFLPTDQPGAWVRPDGIPIDLMIPERLAGKGRRSAEIPPHDKHATRRAVGLEAALVDNSEMFIRSLDPQDSRSSTAKVAGNAALLVAKLHKIGERVDDPERLQDKDAHDLYRILQATETADLAHATARLLADDLSRKVTEVALSYLKDYFASGPDAIGSAMAGRAEQGVGDPDTVSVSTALLAQDLIDALSRGDAQKA</sequence>
<comment type="caution">
    <text evidence="1">The sequence shown here is derived from an EMBL/GenBank/DDBJ whole genome shotgun (WGS) entry which is preliminary data.</text>
</comment>
<evidence type="ECO:0000313" key="1">
    <source>
        <dbReference type="EMBL" id="RCK56924.1"/>
    </source>
</evidence>
<keyword evidence="2" id="KW-1185">Reference proteome</keyword>
<dbReference type="OrthoDB" id="3515986at2"/>
<protein>
    <recommendedName>
        <fullName evidence="3">Nucleotidyltransferase</fullName>
    </recommendedName>
</protein>